<gene>
    <name evidence="9" type="ORF">OI25_3410</name>
</gene>
<dbReference type="SMART" id="SM00345">
    <property type="entry name" value="HTH_GNTR"/>
    <property type="match status" value="1"/>
</dbReference>
<name>A0AAU8T3L2_9BURK</name>
<dbReference type="AlphaFoldDB" id="A0AAU8T3L2"/>
<accession>A0AAU8T3L2</accession>
<dbReference type="InterPro" id="IPR051446">
    <property type="entry name" value="HTH_trans_reg/aminotransferase"/>
</dbReference>
<dbReference type="GO" id="GO:0003677">
    <property type="term" value="F:DNA binding"/>
    <property type="evidence" value="ECO:0007669"/>
    <property type="project" value="UniProtKB-KW"/>
</dbReference>
<keyword evidence="4" id="KW-0663">Pyridoxal phosphate</keyword>
<dbReference type="CDD" id="cd07377">
    <property type="entry name" value="WHTH_GntR"/>
    <property type="match status" value="1"/>
</dbReference>
<dbReference type="Gene3D" id="3.40.640.10">
    <property type="entry name" value="Type I PLP-dependent aspartate aminotransferase-like (Major domain)"/>
    <property type="match status" value="1"/>
</dbReference>
<dbReference type="Proteomes" id="UP000032614">
    <property type="component" value="Chromosome 1"/>
</dbReference>
<dbReference type="InterPro" id="IPR000524">
    <property type="entry name" value="Tscrpt_reg_HTH_GntR"/>
</dbReference>
<dbReference type="GO" id="GO:0008483">
    <property type="term" value="F:transaminase activity"/>
    <property type="evidence" value="ECO:0007669"/>
    <property type="project" value="UniProtKB-KW"/>
</dbReference>
<dbReference type="GO" id="GO:0003700">
    <property type="term" value="F:DNA-binding transcription factor activity"/>
    <property type="evidence" value="ECO:0007669"/>
    <property type="project" value="InterPro"/>
</dbReference>
<dbReference type="InterPro" id="IPR036390">
    <property type="entry name" value="WH_DNA-bd_sf"/>
</dbReference>
<dbReference type="EMBL" id="CP010026">
    <property type="protein sequence ID" value="AJZ58434.1"/>
    <property type="molecule type" value="Genomic_DNA"/>
</dbReference>
<evidence type="ECO:0000256" key="7">
    <source>
        <dbReference type="ARBA" id="ARBA00023163"/>
    </source>
</evidence>
<dbReference type="CDD" id="cd00609">
    <property type="entry name" value="AAT_like"/>
    <property type="match status" value="1"/>
</dbReference>
<dbReference type="InterPro" id="IPR015424">
    <property type="entry name" value="PyrdxlP-dep_Trfase"/>
</dbReference>
<dbReference type="Pfam" id="PF00155">
    <property type="entry name" value="Aminotran_1_2"/>
    <property type="match status" value="1"/>
</dbReference>
<dbReference type="InterPro" id="IPR004839">
    <property type="entry name" value="Aminotransferase_I/II_large"/>
</dbReference>
<dbReference type="Gene3D" id="3.90.1150.10">
    <property type="entry name" value="Aspartate Aminotransferase, domain 1"/>
    <property type="match status" value="1"/>
</dbReference>
<protein>
    <submittedName>
        <fullName evidence="9">Aminotransferase class I and II family protein</fullName>
    </submittedName>
</protein>
<evidence type="ECO:0000256" key="3">
    <source>
        <dbReference type="ARBA" id="ARBA00022679"/>
    </source>
</evidence>
<evidence type="ECO:0000256" key="1">
    <source>
        <dbReference type="ARBA" id="ARBA00005384"/>
    </source>
</evidence>
<keyword evidence="7" id="KW-0804">Transcription</keyword>
<dbReference type="InterPro" id="IPR036388">
    <property type="entry name" value="WH-like_DNA-bd_sf"/>
</dbReference>
<dbReference type="KEGG" id="bfn:OI25_3410"/>
<keyword evidence="6" id="KW-0238">DNA-binding</keyword>
<reference evidence="9 10" key="1">
    <citation type="journal article" date="2015" name="Genome Announc.">
        <title>Complete genome sequences for 59 burkholderia isolates, both pathogenic and near neighbor.</title>
        <authorList>
            <person name="Johnson S.L."/>
            <person name="Bishop-Lilly K.A."/>
            <person name="Ladner J.T."/>
            <person name="Daligault H.E."/>
            <person name="Davenport K.W."/>
            <person name="Jaissle J."/>
            <person name="Frey K.G."/>
            <person name="Koroleva G.I."/>
            <person name="Bruce D.C."/>
            <person name="Coyne S.R."/>
            <person name="Broomall S.M."/>
            <person name="Li P.E."/>
            <person name="Teshima H."/>
            <person name="Gibbons H.S."/>
            <person name="Palacios G.F."/>
            <person name="Rosenzweig C.N."/>
            <person name="Redden C.L."/>
            <person name="Xu Y."/>
            <person name="Minogue T.D."/>
            <person name="Chain P.S."/>
        </authorList>
    </citation>
    <scope>NUCLEOTIDE SEQUENCE [LARGE SCALE GENOMIC DNA]</scope>
    <source>
        <strain evidence="9 10">ATCC BAA-463</strain>
    </source>
</reference>
<evidence type="ECO:0000313" key="10">
    <source>
        <dbReference type="Proteomes" id="UP000032614"/>
    </source>
</evidence>
<dbReference type="PANTHER" id="PTHR46577">
    <property type="entry name" value="HTH-TYPE TRANSCRIPTIONAL REGULATORY PROTEIN GABR"/>
    <property type="match status" value="1"/>
</dbReference>
<dbReference type="InterPro" id="IPR015422">
    <property type="entry name" value="PyrdxlP-dep_Trfase_small"/>
</dbReference>
<dbReference type="GO" id="GO:0030170">
    <property type="term" value="F:pyridoxal phosphate binding"/>
    <property type="evidence" value="ECO:0007669"/>
    <property type="project" value="InterPro"/>
</dbReference>
<feature type="domain" description="HTH gntR-type" evidence="8">
    <location>
        <begin position="1"/>
        <end position="68"/>
    </location>
</feature>
<dbReference type="PROSITE" id="PS50949">
    <property type="entry name" value="HTH_GNTR"/>
    <property type="match status" value="1"/>
</dbReference>
<dbReference type="GeneID" id="66517324"/>
<dbReference type="SUPFAM" id="SSF53383">
    <property type="entry name" value="PLP-dependent transferases"/>
    <property type="match status" value="1"/>
</dbReference>
<sequence>MRYKKLAAQIAGLIRCGDLVPGMRLPSVRQATKSYGASAGTVFQAYYALERDGLIEARPRSGYFVAPGACQTLLGSSIVRPTCVPLTADSDDLVFRVLDSIENPDIVPLGSALPGSDSFPLNRLDRALASVMRKTRSGATRIEMRSGDESLRRQIVRRYLDAGIAVPIDEVVVTNGALEALTLCLQTVTNPGDAVAIQAPAFYATLQILDRLRLKAIEIPIDPTEGLDLSAFADALQRHPIRACLFMTSFQNPTGVTMSDAAKNALVTLLAAHDVPLIEDDVYAELYFGASRPRPSKTFDRKGLVLHCSSFSKSLAPGYRVGWVAAGRFTQQVARAKWMTNISTFVPSQLAIADILQGRGYNRHLHQLRRNLAVQQDKMVEAVERFFPSGTRVARPQGGYFLWLELPPQADALRLFELSLEQGIGIAPGPIFSATRGFRNCVRLNYGHPWTCEFERSVEAVGTLARSL</sequence>
<comment type="similarity">
    <text evidence="1">In the C-terminal section; belongs to the class-I pyridoxal-phosphate-dependent aminotransferase family.</text>
</comment>
<evidence type="ECO:0000256" key="6">
    <source>
        <dbReference type="ARBA" id="ARBA00023125"/>
    </source>
</evidence>
<dbReference type="PANTHER" id="PTHR46577:SF2">
    <property type="entry name" value="TRANSCRIPTIONAL REGULATORY PROTEIN"/>
    <property type="match status" value="1"/>
</dbReference>
<keyword evidence="3" id="KW-0808">Transferase</keyword>
<evidence type="ECO:0000256" key="4">
    <source>
        <dbReference type="ARBA" id="ARBA00022898"/>
    </source>
</evidence>
<dbReference type="RefSeq" id="WP_046569133.1">
    <property type="nucleotide sequence ID" value="NZ_CP010026.1"/>
</dbReference>
<dbReference type="FunFam" id="3.40.640.10:FF:000023">
    <property type="entry name" value="Transcriptional regulator, GntR family"/>
    <property type="match status" value="1"/>
</dbReference>
<dbReference type="SUPFAM" id="SSF46785">
    <property type="entry name" value="Winged helix' DNA-binding domain"/>
    <property type="match status" value="1"/>
</dbReference>
<dbReference type="InterPro" id="IPR015421">
    <property type="entry name" value="PyrdxlP-dep_Trfase_major"/>
</dbReference>
<organism evidence="9 10">
    <name type="scientific">Paraburkholderia fungorum</name>
    <dbReference type="NCBI Taxonomy" id="134537"/>
    <lineage>
        <taxon>Bacteria</taxon>
        <taxon>Pseudomonadati</taxon>
        <taxon>Pseudomonadota</taxon>
        <taxon>Betaproteobacteria</taxon>
        <taxon>Burkholderiales</taxon>
        <taxon>Burkholderiaceae</taxon>
        <taxon>Paraburkholderia</taxon>
    </lineage>
</organism>
<proteinExistence type="inferred from homology"/>
<evidence type="ECO:0000259" key="8">
    <source>
        <dbReference type="PROSITE" id="PS50949"/>
    </source>
</evidence>
<evidence type="ECO:0000256" key="2">
    <source>
        <dbReference type="ARBA" id="ARBA00022576"/>
    </source>
</evidence>
<dbReference type="Gene3D" id="1.10.10.10">
    <property type="entry name" value="Winged helix-like DNA-binding domain superfamily/Winged helix DNA-binding domain"/>
    <property type="match status" value="1"/>
</dbReference>
<evidence type="ECO:0000256" key="5">
    <source>
        <dbReference type="ARBA" id="ARBA00023015"/>
    </source>
</evidence>
<keyword evidence="5" id="KW-0805">Transcription regulation</keyword>
<dbReference type="Pfam" id="PF00392">
    <property type="entry name" value="GntR"/>
    <property type="match status" value="1"/>
</dbReference>
<keyword evidence="2 9" id="KW-0032">Aminotransferase</keyword>
<evidence type="ECO:0000313" key="9">
    <source>
        <dbReference type="EMBL" id="AJZ58434.1"/>
    </source>
</evidence>